<comment type="similarity">
    <text evidence="1">Belongs to the short-chain dehydrogenases/reductases (SDR) family.</text>
</comment>
<dbReference type="InterPro" id="IPR002347">
    <property type="entry name" value="SDR_fam"/>
</dbReference>
<protein>
    <submittedName>
        <fullName evidence="2">3-oxoacyl-ACP reductase</fullName>
    </submittedName>
</protein>
<dbReference type="PRINTS" id="PR00080">
    <property type="entry name" value="SDRFAMILY"/>
</dbReference>
<keyword evidence="3" id="KW-1185">Reference proteome</keyword>
<evidence type="ECO:0000313" key="2">
    <source>
        <dbReference type="EMBL" id="QEX15623.1"/>
    </source>
</evidence>
<dbReference type="Pfam" id="PF13561">
    <property type="entry name" value="adh_short_C2"/>
    <property type="match status" value="1"/>
</dbReference>
<organism evidence="2 3">
    <name type="scientific">Hypericibacter terrae</name>
    <dbReference type="NCBI Taxonomy" id="2602015"/>
    <lineage>
        <taxon>Bacteria</taxon>
        <taxon>Pseudomonadati</taxon>
        <taxon>Pseudomonadota</taxon>
        <taxon>Alphaproteobacteria</taxon>
        <taxon>Rhodospirillales</taxon>
        <taxon>Dongiaceae</taxon>
        <taxon>Hypericibacter</taxon>
    </lineage>
</organism>
<evidence type="ECO:0000256" key="1">
    <source>
        <dbReference type="ARBA" id="ARBA00006484"/>
    </source>
</evidence>
<dbReference type="PANTHER" id="PTHR42879">
    <property type="entry name" value="3-OXOACYL-(ACYL-CARRIER-PROTEIN) REDUCTASE"/>
    <property type="match status" value="1"/>
</dbReference>
<dbReference type="PANTHER" id="PTHR42879:SF2">
    <property type="entry name" value="3-OXOACYL-[ACYL-CARRIER-PROTEIN] REDUCTASE FABG"/>
    <property type="match status" value="1"/>
</dbReference>
<accession>A0A5J6MDW3</accession>
<dbReference type="AlphaFoldDB" id="A0A5J6MDW3"/>
<reference evidence="2 3" key="1">
    <citation type="submission" date="2019-08" db="EMBL/GenBank/DDBJ databases">
        <title>Hyperibacter terrae gen. nov., sp. nov. and Hyperibacter viscosus sp. nov., two new members in the family Rhodospirillaceae isolated from the rhizosphere of Hypericum perforatum.</title>
        <authorList>
            <person name="Noviana Z."/>
        </authorList>
    </citation>
    <scope>NUCLEOTIDE SEQUENCE [LARGE SCALE GENOMIC DNA]</scope>
    <source>
        <strain evidence="2 3">R5913</strain>
    </source>
</reference>
<gene>
    <name evidence="2" type="ORF">FRZ44_09100</name>
</gene>
<dbReference type="InterPro" id="IPR050259">
    <property type="entry name" value="SDR"/>
</dbReference>
<dbReference type="PROSITE" id="PS00061">
    <property type="entry name" value="ADH_SHORT"/>
    <property type="match status" value="1"/>
</dbReference>
<sequence length="281" mass="29977">MFRMVDRYLSGRAAMVTGGASGQGRAIALALAARGADVAIGSYLASHGPVPRGQDSYFPAEQELKAVCKEIEAKGVRAIGLDLDVRSNESCDAFVAATERAFGKIDILINSAGIAAEQPMVGHPDETWLNIIDTNLTGYYRTIKRCLPGMIERRWGRIVNIASTAANVGAKDNAAYCSSKAGILGLTRCVALEGAPHGVTCNAINPGFVNTRMLRSTLKTMKARDGDTRSEEEMIAAIAQTYPQKRIIEPEEIGNLAAFLCHDDAFGIAAEDITIAAGSLW</sequence>
<dbReference type="InterPro" id="IPR036291">
    <property type="entry name" value="NAD(P)-bd_dom_sf"/>
</dbReference>
<dbReference type="PRINTS" id="PR00081">
    <property type="entry name" value="GDHRDH"/>
</dbReference>
<dbReference type="GO" id="GO:0032787">
    <property type="term" value="P:monocarboxylic acid metabolic process"/>
    <property type="evidence" value="ECO:0007669"/>
    <property type="project" value="UniProtKB-ARBA"/>
</dbReference>
<proteinExistence type="inferred from homology"/>
<evidence type="ECO:0000313" key="3">
    <source>
        <dbReference type="Proteomes" id="UP000326202"/>
    </source>
</evidence>
<dbReference type="InterPro" id="IPR020904">
    <property type="entry name" value="Sc_DH/Rdtase_CS"/>
</dbReference>
<name>A0A5J6MDW3_9PROT</name>
<dbReference type="KEGG" id="htq:FRZ44_09100"/>
<dbReference type="EMBL" id="CP042906">
    <property type="protein sequence ID" value="QEX15623.1"/>
    <property type="molecule type" value="Genomic_DNA"/>
</dbReference>
<dbReference type="Proteomes" id="UP000326202">
    <property type="component" value="Chromosome"/>
</dbReference>
<dbReference type="FunFam" id="3.40.50.720:FF:000084">
    <property type="entry name" value="Short-chain dehydrogenase reductase"/>
    <property type="match status" value="1"/>
</dbReference>
<dbReference type="Gene3D" id="3.40.50.720">
    <property type="entry name" value="NAD(P)-binding Rossmann-like Domain"/>
    <property type="match status" value="1"/>
</dbReference>
<dbReference type="SUPFAM" id="SSF51735">
    <property type="entry name" value="NAD(P)-binding Rossmann-fold domains"/>
    <property type="match status" value="1"/>
</dbReference>